<keyword evidence="2" id="KW-1185">Reference proteome</keyword>
<evidence type="ECO:0000313" key="1">
    <source>
        <dbReference type="EMBL" id="KAJ0173927.1"/>
    </source>
</evidence>
<protein>
    <submittedName>
        <fullName evidence="1">Uncharacterized protein</fullName>
    </submittedName>
</protein>
<gene>
    <name evidence="1" type="ORF">K1T71_010073</name>
</gene>
<reference evidence="1 2" key="1">
    <citation type="journal article" date="2021" name="Front. Genet.">
        <title>Chromosome-Level Genome Assembly Reveals Significant Gene Expansion in the Toll and IMD Signaling Pathways of Dendrolimus kikuchii.</title>
        <authorList>
            <person name="Zhou J."/>
            <person name="Wu P."/>
            <person name="Xiong Z."/>
            <person name="Liu N."/>
            <person name="Zhao N."/>
            <person name="Ji M."/>
            <person name="Qiu Y."/>
            <person name="Yang B."/>
        </authorList>
    </citation>
    <scope>NUCLEOTIDE SEQUENCE [LARGE SCALE GENOMIC DNA]</scope>
    <source>
        <strain evidence="1">Ann1</strain>
    </source>
</reference>
<name>A0ACC1CQT3_9NEOP</name>
<proteinExistence type="predicted"/>
<accession>A0ACC1CQT3</accession>
<comment type="caution">
    <text evidence="1">The sequence shown here is derived from an EMBL/GenBank/DDBJ whole genome shotgun (WGS) entry which is preliminary data.</text>
</comment>
<organism evidence="1 2">
    <name type="scientific">Dendrolimus kikuchii</name>
    <dbReference type="NCBI Taxonomy" id="765133"/>
    <lineage>
        <taxon>Eukaryota</taxon>
        <taxon>Metazoa</taxon>
        <taxon>Ecdysozoa</taxon>
        <taxon>Arthropoda</taxon>
        <taxon>Hexapoda</taxon>
        <taxon>Insecta</taxon>
        <taxon>Pterygota</taxon>
        <taxon>Neoptera</taxon>
        <taxon>Endopterygota</taxon>
        <taxon>Lepidoptera</taxon>
        <taxon>Glossata</taxon>
        <taxon>Ditrysia</taxon>
        <taxon>Bombycoidea</taxon>
        <taxon>Lasiocampidae</taxon>
        <taxon>Dendrolimus</taxon>
    </lineage>
</organism>
<sequence length="421" mass="47848">MSVLCQGLSARVVQAQQRGISWLERHLKLLEDFGEPYALALVAHALTFAKAPSSEHAYRLLKRRERSEGGLVYWGKEPVPPPPFKMENQKPFLLPRLPYKYDSNNIAATAYALLACMDHQDNNEPIVMWLNAQRLRDGGWASTQDTYVALRALIEYTNRKRLRDVSSLEVDVEAVALGGVRKKLRVDNTNLAIMQSIDIPEAWGTVKVTAKGAGYGILQMSVQYNVDIPRFQTQPPVRAFSLVSHHHFYGRNHSHIEFQGCASWTYVEESPRSGMAVLEVGVPTGYMIQQQVLDAYVLSRRVPTLQRAKYSPTKMLFYFDYLSVEPTCVNFTIERWFPVANMSRYLPIRVYDYYAPERFNESIFDALPTYLLNICEVCGSSQCPYCAIYNAAMKTTRALPLLLLASVVTITRYLTSFVDIS</sequence>
<dbReference type="EMBL" id="CM034404">
    <property type="protein sequence ID" value="KAJ0173927.1"/>
    <property type="molecule type" value="Genomic_DNA"/>
</dbReference>
<evidence type="ECO:0000313" key="2">
    <source>
        <dbReference type="Proteomes" id="UP000824533"/>
    </source>
</evidence>
<dbReference type="Proteomes" id="UP000824533">
    <property type="component" value="Linkage Group LG18"/>
</dbReference>